<evidence type="ECO:0000313" key="1">
    <source>
        <dbReference type="EMBL" id="CAE0657365.1"/>
    </source>
</evidence>
<protein>
    <recommendedName>
        <fullName evidence="2">Amidoligase enzyme</fullName>
    </recommendedName>
</protein>
<proteinExistence type="predicted"/>
<accession>A0A7S4DLR1</accession>
<name>A0A7S4DLR1_9EUKA</name>
<dbReference type="Pfam" id="PF12224">
    <property type="entry name" value="Amidoligase_2"/>
    <property type="match status" value="1"/>
</dbReference>
<organism evidence="1">
    <name type="scientific">Lotharella globosa</name>
    <dbReference type="NCBI Taxonomy" id="91324"/>
    <lineage>
        <taxon>Eukaryota</taxon>
        <taxon>Sar</taxon>
        <taxon>Rhizaria</taxon>
        <taxon>Cercozoa</taxon>
        <taxon>Chlorarachniophyceae</taxon>
        <taxon>Lotharella</taxon>
    </lineage>
</organism>
<dbReference type="AlphaFoldDB" id="A0A7S4DLR1"/>
<gene>
    <name evidence="1" type="ORF">LGLO00237_LOCUS8933</name>
</gene>
<reference evidence="1" key="1">
    <citation type="submission" date="2021-01" db="EMBL/GenBank/DDBJ databases">
        <authorList>
            <person name="Corre E."/>
            <person name="Pelletier E."/>
            <person name="Niang G."/>
            <person name="Scheremetjew M."/>
            <person name="Finn R."/>
            <person name="Kale V."/>
            <person name="Holt S."/>
            <person name="Cochrane G."/>
            <person name="Meng A."/>
            <person name="Brown T."/>
            <person name="Cohen L."/>
        </authorList>
    </citation>
    <scope>NUCLEOTIDE SEQUENCE</scope>
    <source>
        <strain evidence="1">CCCM811</strain>
    </source>
</reference>
<dbReference type="PANTHER" id="PTHR36847:SF1">
    <property type="entry name" value="AMIDOLIGASE ENZYME"/>
    <property type="match status" value="1"/>
</dbReference>
<evidence type="ECO:0008006" key="2">
    <source>
        <dbReference type="Google" id="ProtNLM"/>
    </source>
</evidence>
<sequence length="253" mass="28765">MPRSRRWKPSRLAEVLSAVGIPCQHEGYTKKITKHWKIVSDASIRPSMHGDLCFELVSPILHAEAGMDEVRKVMELAGSWLGVEANKSTGFHVHVDGSNLSVEHIRKIASCFIKYESALDAIVGHHTREGTNNLYAKSNRGAFGTLSCRQSMERIFACRKLRNVIETVNPGMERRYKLNLTPLLRQSPTLEFRHHRGTISPDRACAWVRVLLHFVHNACAKPRPRWFPDHGPMCTRATELAHFFGEEIHDEVL</sequence>
<dbReference type="PANTHER" id="PTHR36847">
    <property type="entry name" value="AMIDOLIGASE ENZYME"/>
    <property type="match status" value="1"/>
</dbReference>
<dbReference type="InterPro" id="IPR022025">
    <property type="entry name" value="Amidoligase_2"/>
</dbReference>
<dbReference type="EMBL" id="HBIV01012003">
    <property type="protein sequence ID" value="CAE0657365.1"/>
    <property type="molecule type" value="Transcribed_RNA"/>
</dbReference>